<sequence>MTRITTKLGATLAAAGLLTAGSIAAAVPAQAATVTSYVIASATSSGCNTALQGDIHDLKAQGIYKNHTPCTNTGASSYPWRAQVWYYAV</sequence>
<dbReference type="RefSeq" id="WP_070319277.1">
    <property type="nucleotide sequence ID" value="NZ_JAUSVM010000001.1"/>
</dbReference>
<accession>A0ABU0GKZ7</accession>
<name>A0ABU0GKZ7_9CELL</name>
<keyword evidence="3" id="KW-1185">Reference proteome</keyword>
<proteinExistence type="predicted"/>
<evidence type="ECO:0000256" key="1">
    <source>
        <dbReference type="SAM" id="SignalP"/>
    </source>
</evidence>
<comment type="caution">
    <text evidence="2">The sequence shown here is derived from an EMBL/GenBank/DDBJ whole genome shotgun (WGS) entry which is preliminary data.</text>
</comment>
<gene>
    <name evidence="2" type="ORF">JO380_002412</name>
</gene>
<feature type="signal peptide" evidence="1">
    <location>
        <begin position="1"/>
        <end position="31"/>
    </location>
</feature>
<dbReference type="Proteomes" id="UP001240250">
    <property type="component" value="Unassembled WGS sequence"/>
</dbReference>
<evidence type="ECO:0008006" key="4">
    <source>
        <dbReference type="Google" id="ProtNLM"/>
    </source>
</evidence>
<protein>
    <recommendedName>
        <fullName evidence="4">Secreted protein</fullName>
    </recommendedName>
</protein>
<dbReference type="EMBL" id="JAUSVM010000001">
    <property type="protein sequence ID" value="MDQ0426031.1"/>
    <property type="molecule type" value="Genomic_DNA"/>
</dbReference>
<keyword evidence="1" id="KW-0732">Signal</keyword>
<evidence type="ECO:0000313" key="2">
    <source>
        <dbReference type="EMBL" id="MDQ0426031.1"/>
    </source>
</evidence>
<reference evidence="2 3" key="1">
    <citation type="submission" date="2023-07" db="EMBL/GenBank/DDBJ databases">
        <title>Sequencing the genomes of 1000 actinobacteria strains.</title>
        <authorList>
            <person name="Klenk H.-P."/>
        </authorList>
    </citation>
    <scope>NUCLEOTIDE SEQUENCE [LARGE SCALE GENOMIC DNA]</scope>
    <source>
        <strain evidence="2 3">DSM 14785</strain>
    </source>
</reference>
<feature type="chain" id="PRO_5045919746" description="Secreted protein" evidence="1">
    <location>
        <begin position="32"/>
        <end position="89"/>
    </location>
</feature>
<organism evidence="2 3">
    <name type="scientific">Cellulomonas iranensis</name>
    <dbReference type="NCBI Taxonomy" id="76862"/>
    <lineage>
        <taxon>Bacteria</taxon>
        <taxon>Bacillati</taxon>
        <taxon>Actinomycetota</taxon>
        <taxon>Actinomycetes</taxon>
        <taxon>Micrococcales</taxon>
        <taxon>Cellulomonadaceae</taxon>
        <taxon>Cellulomonas</taxon>
    </lineage>
</organism>
<evidence type="ECO:0000313" key="3">
    <source>
        <dbReference type="Proteomes" id="UP001240250"/>
    </source>
</evidence>